<evidence type="ECO:0000259" key="9">
    <source>
        <dbReference type="PROSITE" id="PS50823"/>
    </source>
</evidence>
<evidence type="ECO:0000256" key="6">
    <source>
        <dbReference type="PROSITE-ProRule" id="PRU01050"/>
    </source>
</evidence>
<dbReference type="GO" id="GO:0043024">
    <property type="term" value="F:ribosomal small subunit binding"/>
    <property type="evidence" value="ECO:0007669"/>
    <property type="project" value="TreeGrafter"/>
</dbReference>
<evidence type="ECO:0000256" key="3">
    <source>
        <dbReference type="ARBA" id="ARBA00022884"/>
    </source>
</evidence>
<dbReference type="AlphaFoldDB" id="A0A077WM09"/>
<sequence length="437" mass="48816">MLRIRPTVVTHSRTNYSIMSRAKKRAGLSNKSDGSTDPNQTTGIPRNLIKPKANAQLPLSRRQLINRETVDQSSSVNEWTTRGLAKQSALGEAMAKASLKTSIPLGAPSSSKVTMQLGPPQFSINPRQPAGLAERLVKVHKDVQQPPNPHLLRVAVMGAANAGKSTLVNGIVGEDISVVSHKAHTTRERILGVLTDGDHQLVFLDTPGVVPDNRHARMNRTLVTSSWRSLDEADHVILLVDGSWALSMEKQKADELILARLRELTLPTTLVINKMDKIDENADEERLQAIVTKYKEACPCIDNIIYTSALYGDGLESVKNDLFVRAKPKPWLYPKEFKNDMPDLKRAEELIRVEFFKRLHQYIPYMLKQENVGWTELPDGGLRIDQHVYVERESQLKIVVGANGAVIDRVIADARVQIAKALKRPVHLYIQVKTKKK</sequence>
<feature type="region of interest" description="G2" evidence="6">
    <location>
        <begin position="184"/>
        <end position="188"/>
    </location>
</feature>
<feature type="region of interest" description="G1" evidence="6">
    <location>
        <begin position="158"/>
        <end position="165"/>
    </location>
</feature>
<evidence type="ECO:0000313" key="11">
    <source>
        <dbReference type="EMBL" id="CDS08094.1"/>
    </source>
</evidence>
<dbReference type="NCBIfam" id="TIGR00231">
    <property type="entry name" value="small_GTP"/>
    <property type="match status" value="1"/>
</dbReference>
<dbReference type="CDD" id="cd22534">
    <property type="entry name" value="KH-II_Era"/>
    <property type="match status" value="1"/>
</dbReference>
<dbReference type="PROSITE" id="PS51713">
    <property type="entry name" value="G_ERA"/>
    <property type="match status" value="1"/>
</dbReference>
<feature type="domain" description="Era-type G" evidence="10">
    <location>
        <begin position="150"/>
        <end position="329"/>
    </location>
</feature>
<evidence type="ECO:0000259" key="10">
    <source>
        <dbReference type="PROSITE" id="PS51713"/>
    </source>
</evidence>
<dbReference type="Gene3D" id="3.30.300.20">
    <property type="match status" value="1"/>
</dbReference>
<dbReference type="PANTHER" id="PTHR42698">
    <property type="entry name" value="GTPASE ERA"/>
    <property type="match status" value="1"/>
</dbReference>
<evidence type="ECO:0000256" key="2">
    <source>
        <dbReference type="ARBA" id="ARBA00022741"/>
    </source>
</evidence>
<keyword evidence="3 5" id="KW-0694">RNA-binding</keyword>
<dbReference type="NCBIfam" id="NF000908">
    <property type="entry name" value="PRK00089.1"/>
    <property type="match status" value="1"/>
</dbReference>
<organism evidence="11">
    <name type="scientific">Lichtheimia ramosa</name>
    <dbReference type="NCBI Taxonomy" id="688394"/>
    <lineage>
        <taxon>Eukaryota</taxon>
        <taxon>Fungi</taxon>
        <taxon>Fungi incertae sedis</taxon>
        <taxon>Mucoromycota</taxon>
        <taxon>Mucoromycotina</taxon>
        <taxon>Mucoromycetes</taxon>
        <taxon>Mucorales</taxon>
        <taxon>Lichtheimiaceae</taxon>
        <taxon>Lichtheimia</taxon>
    </lineage>
</organism>
<dbReference type="InterPro" id="IPR027417">
    <property type="entry name" value="P-loop_NTPase"/>
</dbReference>
<feature type="domain" description="KH type-2" evidence="9">
    <location>
        <begin position="359"/>
        <end position="436"/>
    </location>
</feature>
<accession>A0A077WM09</accession>
<feature type="region of interest" description="G5" evidence="6">
    <location>
        <begin position="307"/>
        <end position="309"/>
    </location>
</feature>
<dbReference type="Pfam" id="PF01926">
    <property type="entry name" value="MMR_HSR1"/>
    <property type="match status" value="1"/>
</dbReference>
<dbReference type="OrthoDB" id="188276at2759"/>
<dbReference type="EMBL" id="LK023324">
    <property type="protein sequence ID" value="CDS08094.1"/>
    <property type="molecule type" value="Genomic_DNA"/>
</dbReference>
<gene>
    <name evidence="11" type="ORF">LRAMOSA02043</name>
</gene>
<comment type="similarity">
    <text evidence="1 6 7">Belongs to the TRAFAC class TrmE-Era-EngA-EngB-Septin-like GTPase superfamily. Era GTPase family.</text>
</comment>
<dbReference type="InterPro" id="IPR005662">
    <property type="entry name" value="GTPase_Era-like"/>
</dbReference>
<dbReference type="InterPro" id="IPR009019">
    <property type="entry name" value="KH_sf_prok-type"/>
</dbReference>
<dbReference type="HAMAP" id="MF_00367">
    <property type="entry name" value="GTPase_Era"/>
    <property type="match status" value="1"/>
</dbReference>
<dbReference type="InterPro" id="IPR004044">
    <property type="entry name" value="KH_dom_type_2"/>
</dbReference>
<feature type="region of interest" description="G3" evidence="6">
    <location>
        <begin position="205"/>
        <end position="208"/>
    </location>
</feature>
<reference evidence="11" key="1">
    <citation type="journal article" date="2014" name="Genome Announc.">
        <title>De novo whole-genome sequence and genome annotation of Lichtheimia ramosa.</title>
        <authorList>
            <person name="Linde J."/>
            <person name="Schwartze V."/>
            <person name="Binder U."/>
            <person name="Lass-Florl C."/>
            <person name="Voigt K."/>
            <person name="Horn F."/>
        </authorList>
    </citation>
    <scope>NUCLEOTIDE SEQUENCE</scope>
    <source>
        <strain evidence="11">JMRC FSU:6197</strain>
    </source>
</reference>
<feature type="compositionally biased region" description="Polar residues" evidence="8">
    <location>
        <begin position="29"/>
        <end position="44"/>
    </location>
</feature>
<dbReference type="InterPro" id="IPR005225">
    <property type="entry name" value="Small_GTP-bd"/>
</dbReference>
<dbReference type="GO" id="GO:0000028">
    <property type="term" value="P:ribosomal small subunit assembly"/>
    <property type="evidence" value="ECO:0007669"/>
    <property type="project" value="TreeGrafter"/>
</dbReference>
<protein>
    <recommendedName>
        <fullName evidence="12">Era-type G domain-containing protein</fullName>
    </recommendedName>
</protein>
<evidence type="ECO:0000256" key="5">
    <source>
        <dbReference type="PROSITE-ProRule" id="PRU00118"/>
    </source>
</evidence>
<feature type="region of interest" description="G4" evidence="6">
    <location>
        <begin position="273"/>
        <end position="276"/>
    </location>
</feature>
<keyword evidence="4 6" id="KW-0342">GTP-binding</keyword>
<evidence type="ECO:0000256" key="8">
    <source>
        <dbReference type="SAM" id="MobiDB-lite"/>
    </source>
</evidence>
<dbReference type="InterPro" id="IPR006073">
    <property type="entry name" value="GTP-bd"/>
</dbReference>
<evidence type="ECO:0000256" key="4">
    <source>
        <dbReference type="ARBA" id="ARBA00023134"/>
    </source>
</evidence>
<dbReference type="Gene3D" id="3.40.50.300">
    <property type="entry name" value="P-loop containing nucleotide triphosphate hydrolases"/>
    <property type="match status" value="1"/>
</dbReference>
<dbReference type="SUPFAM" id="SSF54814">
    <property type="entry name" value="Prokaryotic type KH domain (KH-domain type II)"/>
    <property type="match status" value="1"/>
</dbReference>
<dbReference type="GO" id="GO:0005525">
    <property type="term" value="F:GTP binding"/>
    <property type="evidence" value="ECO:0007669"/>
    <property type="project" value="UniProtKB-UniRule"/>
</dbReference>
<dbReference type="PANTHER" id="PTHR42698:SF1">
    <property type="entry name" value="GTPASE ERA, MITOCHONDRIAL"/>
    <property type="match status" value="1"/>
</dbReference>
<dbReference type="PROSITE" id="PS50823">
    <property type="entry name" value="KH_TYPE_2"/>
    <property type="match status" value="1"/>
</dbReference>
<feature type="region of interest" description="Disordered" evidence="8">
    <location>
        <begin position="13"/>
        <end position="48"/>
    </location>
</feature>
<proteinExistence type="inferred from homology"/>
<dbReference type="InterPro" id="IPR030388">
    <property type="entry name" value="G_ERA_dom"/>
</dbReference>
<name>A0A077WM09_9FUNG</name>
<dbReference type="CDD" id="cd04163">
    <property type="entry name" value="Era"/>
    <property type="match status" value="1"/>
</dbReference>
<dbReference type="GO" id="GO:0019843">
    <property type="term" value="F:rRNA binding"/>
    <property type="evidence" value="ECO:0007669"/>
    <property type="project" value="TreeGrafter"/>
</dbReference>
<dbReference type="InterPro" id="IPR015946">
    <property type="entry name" value="KH_dom-like_a/b"/>
</dbReference>
<evidence type="ECO:0008006" key="12">
    <source>
        <dbReference type="Google" id="ProtNLM"/>
    </source>
</evidence>
<evidence type="ECO:0000256" key="1">
    <source>
        <dbReference type="ARBA" id="ARBA00007921"/>
    </source>
</evidence>
<dbReference type="NCBIfam" id="TIGR00436">
    <property type="entry name" value="era"/>
    <property type="match status" value="1"/>
</dbReference>
<keyword evidence="2 6" id="KW-0547">Nucleotide-binding</keyword>
<evidence type="ECO:0000256" key="7">
    <source>
        <dbReference type="RuleBase" id="RU003761"/>
    </source>
</evidence>
<dbReference type="Pfam" id="PF07650">
    <property type="entry name" value="KH_2"/>
    <property type="match status" value="1"/>
</dbReference>
<dbReference type="SUPFAM" id="SSF52540">
    <property type="entry name" value="P-loop containing nucleoside triphosphate hydrolases"/>
    <property type="match status" value="1"/>
</dbReference>